<evidence type="ECO:0000256" key="1">
    <source>
        <dbReference type="SAM" id="MobiDB-lite"/>
    </source>
</evidence>
<sequence>MKICSGCGIDNPAEAKFCRSCGQPFPEDAPAAQTPAPAVSAPEPEPAVDAPASPYVPPQPEVPSYQPAPQPVQQVPQAQPVPPVQPEPQAAYGYAPAPDYGQPQGYATGPIPTPGPAAPGAAPQPAPPAQPTQPSQAGVEAQAFGRWLLDSLKAPSKVFKTQVWWSFVVTVVTALIMSLITYTWTAKAYSGVNSWTNQLSAALGGSYRSSAAPSATVWLKAWLAFLILLYVAVVIAFIGRKLFGDPISFLALHDQFAQRLLPFVVLDLAALLLSLVGAIAVAALLFSLGFMVVLLVLPGAIIATGENHRKLDSYWLWLIAIVIAVVVLLLGLMLAGSIGGSAVSDAVRFSY</sequence>
<keyword evidence="4" id="KW-1185">Reference proteome</keyword>
<feature type="compositionally biased region" description="Pro residues" evidence="1">
    <location>
        <begin position="111"/>
        <end position="131"/>
    </location>
</feature>
<dbReference type="PRINTS" id="PR01217">
    <property type="entry name" value="PRICHEXTENSN"/>
</dbReference>
<dbReference type="AlphaFoldDB" id="A0A7K3THZ4"/>
<keyword evidence="2" id="KW-1133">Transmembrane helix</keyword>
<keyword evidence="2" id="KW-0472">Membrane</keyword>
<dbReference type="EMBL" id="WHZY01000007">
    <property type="protein sequence ID" value="NEG78536.1"/>
    <property type="molecule type" value="Genomic_DNA"/>
</dbReference>
<feature type="compositionally biased region" description="Low complexity" evidence="1">
    <location>
        <begin position="87"/>
        <end position="110"/>
    </location>
</feature>
<reference evidence="3 4" key="1">
    <citation type="submission" date="2019-10" db="EMBL/GenBank/DDBJ databases">
        <title>Bifidobacterium from non-human primates.</title>
        <authorList>
            <person name="Modesto M."/>
        </authorList>
    </citation>
    <scope>NUCLEOTIDE SEQUENCE [LARGE SCALE GENOMIC DNA]</scope>
    <source>
        <strain evidence="3 4">TREC</strain>
    </source>
</reference>
<feature type="compositionally biased region" description="Low complexity" evidence="1">
    <location>
        <begin position="35"/>
        <end position="53"/>
    </location>
</feature>
<evidence type="ECO:0000313" key="3">
    <source>
        <dbReference type="EMBL" id="NEG78536.1"/>
    </source>
</evidence>
<feature type="transmembrane region" description="Helical" evidence="2">
    <location>
        <begin position="217"/>
        <end position="239"/>
    </location>
</feature>
<dbReference type="Pfam" id="PF20214">
    <property type="entry name" value="DUF6574"/>
    <property type="match status" value="1"/>
</dbReference>
<feature type="compositionally biased region" description="Pro residues" evidence="1">
    <location>
        <begin position="54"/>
        <end position="70"/>
    </location>
</feature>
<evidence type="ECO:0000313" key="4">
    <source>
        <dbReference type="Proteomes" id="UP000469763"/>
    </source>
</evidence>
<name>A0A7K3THZ4_9BIFI</name>
<accession>A0A7K3THZ4</accession>
<dbReference type="InterPro" id="IPR046481">
    <property type="entry name" value="DUF6574"/>
</dbReference>
<feature type="transmembrane region" description="Helical" evidence="2">
    <location>
        <begin position="163"/>
        <end position="184"/>
    </location>
</feature>
<dbReference type="RefSeq" id="WP_152350216.1">
    <property type="nucleotide sequence ID" value="NZ_WBSN01000006.1"/>
</dbReference>
<evidence type="ECO:0008006" key="5">
    <source>
        <dbReference type="Google" id="ProtNLM"/>
    </source>
</evidence>
<proteinExistence type="predicted"/>
<dbReference type="OrthoDB" id="3233649at2"/>
<evidence type="ECO:0000256" key="2">
    <source>
        <dbReference type="SAM" id="Phobius"/>
    </source>
</evidence>
<protein>
    <recommendedName>
        <fullName evidence="5">Zinc-ribbon domain-containing protein</fullName>
    </recommendedName>
</protein>
<keyword evidence="2" id="KW-0812">Transmembrane</keyword>
<feature type="transmembrane region" description="Helical" evidence="2">
    <location>
        <begin position="285"/>
        <end position="303"/>
    </location>
</feature>
<dbReference type="Proteomes" id="UP000469763">
    <property type="component" value="Unassembled WGS sequence"/>
</dbReference>
<comment type="caution">
    <text evidence="3">The sequence shown here is derived from an EMBL/GenBank/DDBJ whole genome shotgun (WGS) entry which is preliminary data.</text>
</comment>
<gene>
    <name evidence="3" type="ORF">GFD22_06055</name>
</gene>
<feature type="transmembrane region" description="Helical" evidence="2">
    <location>
        <begin position="315"/>
        <end position="338"/>
    </location>
</feature>
<organism evidence="3 4">
    <name type="scientific">Bifidobacterium avesanii</name>
    <dbReference type="NCBI Taxonomy" id="1798157"/>
    <lineage>
        <taxon>Bacteria</taxon>
        <taxon>Bacillati</taxon>
        <taxon>Actinomycetota</taxon>
        <taxon>Actinomycetes</taxon>
        <taxon>Bifidobacteriales</taxon>
        <taxon>Bifidobacteriaceae</taxon>
        <taxon>Bifidobacterium</taxon>
    </lineage>
</organism>
<feature type="transmembrane region" description="Helical" evidence="2">
    <location>
        <begin position="260"/>
        <end position="279"/>
    </location>
</feature>
<feature type="region of interest" description="Disordered" evidence="1">
    <location>
        <begin position="20"/>
        <end position="137"/>
    </location>
</feature>